<evidence type="ECO:0000256" key="2">
    <source>
        <dbReference type="ARBA" id="ARBA00022722"/>
    </source>
</evidence>
<dbReference type="EnsemblMetazoa" id="ASTEI11331-RA">
    <property type="protein sequence ID" value="ASTEI11331-PA"/>
    <property type="gene ID" value="ASTEI11331"/>
</dbReference>
<dbReference type="STRING" id="30069.A0A182YS95"/>
<evidence type="ECO:0000313" key="6">
    <source>
        <dbReference type="Proteomes" id="UP000076408"/>
    </source>
</evidence>
<dbReference type="VEuPathDB" id="VectorBase:ASTE011794"/>
<evidence type="ECO:0000256" key="3">
    <source>
        <dbReference type="ARBA" id="ARBA00022759"/>
    </source>
</evidence>
<dbReference type="Gene3D" id="3.10.20.370">
    <property type="match status" value="1"/>
</dbReference>
<keyword evidence="3" id="KW-0255">Endonuclease</keyword>
<keyword evidence="6" id="KW-1185">Reference proteome</keyword>
<dbReference type="AlphaFoldDB" id="A0A182YS95"/>
<dbReference type="FunFam" id="3.10.20.370:FF:000001">
    <property type="entry name" value="Retrovirus-related Pol polyprotein from transposon 17.6-like protein"/>
    <property type="match status" value="1"/>
</dbReference>
<reference evidence="6" key="1">
    <citation type="journal article" date="2014" name="Genome Biol.">
        <title>Genome analysis of a major urban malaria vector mosquito, Anopheles stephensi.</title>
        <authorList>
            <person name="Jiang X."/>
            <person name="Peery A."/>
            <person name="Hall A.B."/>
            <person name="Sharma A."/>
            <person name="Chen X.G."/>
            <person name="Waterhouse R.M."/>
            <person name="Komissarov A."/>
            <person name="Riehle M.M."/>
            <person name="Shouche Y."/>
            <person name="Sharakhova M.V."/>
            <person name="Lawson D."/>
            <person name="Pakpour N."/>
            <person name="Arensburger P."/>
            <person name="Davidson V.L."/>
            <person name="Eiglmeier K."/>
            <person name="Emrich S."/>
            <person name="George P."/>
            <person name="Kennedy R.C."/>
            <person name="Mane S.P."/>
            <person name="Maslen G."/>
            <person name="Oringanje C."/>
            <person name="Qi Y."/>
            <person name="Settlage R."/>
            <person name="Tojo M."/>
            <person name="Tubio J.M."/>
            <person name="Unger M.F."/>
            <person name="Wang B."/>
            <person name="Vernick K.D."/>
            <person name="Ribeiro J.M."/>
            <person name="James A.A."/>
            <person name="Michel K."/>
            <person name="Riehle M.A."/>
            <person name="Luckhart S."/>
            <person name="Sharakhov I.V."/>
            <person name="Tu Z."/>
        </authorList>
    </citation>
    <scope>NUCLEOTIDE SEQUENCE [LARGE SCALE GENOMIC DNA]</scope>
    <source>
        <strain evidence="6">Indian</strain>
    </source>
</reference>
<dbReference type="InterPro" id="IPR050951">
    <property type="entry name" value="Retrovirus_Pol_polyprotein"/>
</dbReference>
<protein>
    <submittedName>
        <fullName evidence="5">Reverse transcriptase domain-containing protein</fullName>
    </submittedName>
</protein>
<dbReference type="VEuPathDB" id="VectorBase:ASTEI11331"/>
<dbReference type="Proteomes" id="UP000076408">
    <property type="component" value="Unassembled WGS sequence"/>
</dbReference>
<name>A0A182YS95_ANOST</name>
<accession>A0A182YS95</accession>
<dbReference type="SUPFAM" id="SSF56672">
    <property type="entry name" value="DNA/RNA polymerases"/>
    <property type="match status" value="1"/>
</dbReference>
<dbReference type="VEuPathDB" id="VectorBase:ASTEI20_030982"/>
<sequence>MPTLEAILAQLNGASWFTTIDLSSAFFHVELHEDCRHLTNFFAGNGTYRFKRLPFGLCNAPDIFQEILQTKVLTECKGVLNYLDDILVFGSSKEEHDINLEKTLQRLREHNVRLNSAKCVFGSRSVKFLGFKLCGDGWRIEDDKRKALENFRRPETLSEVKSFLGLVNFTERFIHKRAEKTTKLRTLAKSGIFYWTDKENQEFEFLKTDALNSIIRLGYFDHKDRTELYVDASPIGLGAVLVQFSESKIPRIISCASKSLTPAEQRYPQTQKEALAIVWGVERFAYYLINKHFIVRTDSEANEFIFGGSHRIGRRAMTRAEAWALRLLPYHFNIERVPGCLNVADALSRLICKSQKDDAFDEDNEKHILYALDAGDMTISWTEIQAASEADEELGVSTESGTSRTCRLWGYETYPT</sequence>
<dbReference type="InterPro" id="IPR000477">
    <property type="entry name" value="RT_dom"/>
</dbReference>
<keyword evidence="3" id="KW-0378">Hydrolase</keyword>
<evidence type="ECO:0000256" key="1">
    <source>
        <dbReference type="ARBA" id="ARBA00022695"/>
    </source>
</evidence>
<dbReference type="Pfam" id="PF17919">
    <property type="entry name" value="RT_RNaseH_2"/>
    <property type="match status" value="1"/>
</dbReference>
<dbReference type="GO" id="GO:0003964">
    <property type="term" value="F:RNA-directed DNA polymerase activity"/>
    <property type="evidence" value="ECO:0007669"/>
    <property type="project" value="UniProtKB-KW"/>
</dbReference>
<dbReference type="CDD" id="cd01647">
    <property type="entry name" value="RT_LTR"/>
    <property type="match status" value="1"/>
</dbReference>
<dbReference type="CDD" id="cd09274">
    <property type="entry name" value="RNase_HI_RT_Ty3"/>
    <property type="match status" value="1"/>
</dbReference>
<dbReference type="Pfam" id="PF00078">
    <property type="entry name" value="RVT_1"/>
    <property type="match status" value="1"/>
</dbReference>
<dbReference type="InterPro" id="IPR043502">
    <property type="entry name" value="DNA/RNA_pol_sf"/>
</dbReference>
<organism evidence="5 6">
    <name type="scientific">Anopheles stephensi</name>
    <name type="common">Indo-Pakistan malaria mosquito</name>
    <dbReference type="NCBI Taxonomy" id="30069"/>
    <lineage>
        <taxon>Eukaryota</taxon>
        <taxon>Metazoa</taxon>
        <taxon>Ecdysozoa</taxon>
        <taxon>Arthropoda</taxon>
        <taxon>Hexapoda</taxon>
        <taxon>Insecta</taxon>
        <taxon>Pterygota</taxon>
        <taxon>Neoptera</taxon>
        <taxon>Endopterygota</taxon>
        <taxon>Diptera</taxon>
        <taxon>Nematocera</taxon>
        <taxon>Culicoidea</taxon>
        <taxon>Culicidae</taxon>
        <taxon>Anophelinae</taxon>
        <taxon>Anopheles</taxon>
    </lineage>
</organism>
<dbReference type="OMA" id="NSHERRM"/>
<dbReference type="Gene3D" id="3.30.70.270">
    <property type="match status" value="2"/>
</dbReference>
<dbReference type="PANTHER" id="PTHR37984">
    <property type="entry name" value="PROTEIN CBG26694"/>
    <property type="match status" value="1"/>
</dbReference>
<evidence type="ECO:0000256" key="4">
    <source>
        <dbReference type="ARBA" id="ARBA00022918"/>
    </source>
</evidence>
<dbReference type="GO" id="GO:0004519">
    <property type="term" value="F:endonuclease activity"/>
    <property type="evidence" value="ECO:0007669"/>
    <property type="project" value="UniProtKB-KW"/>
</dbReference>
<dbReference type="VEuPathDB" id="VectorBase:ASTE001436"/>
<dbReference type="InterPro" id="IPR041577">
    <property type="entry name" value="RT_RNaseH_2"/>
</dbReference>
<reference evidence="5" key="2">
    <citation type="submission" date="2020-05" db="UniProtKB">
        <authorList>
            <consortium name="EnsemblMetazoa"/>
        </authorList>
    </citation>
    <scope>IDENTIFICATION</scope>
    <source>
        <strain evidence="5">Indian</strain>
    </source>
</reference>
<dbReference type="PANTHER" id="PTHR37984:SF11">
    <property type="entry name" value="INTEGRASE CATALYTIC DOMAIN-CONTAINING PROTEIN"/>
    <property type="match status" value="1"/>
</dbReference>
<keyword evidence="2" id="KW-0540">Nuclease</keyword>
<dbReference type="InterPro" id="IPR043128">
    <property type="entry name" value="Rev_trsase/Diguanyl_cyclase"/>
</dbReference>
<keyword evidence="4" id="KW-0695">RNA-directed DNA polymerase</keyword>
<evidence type="ECO:0000313" key="5">
    <source>
        <dbReference type="EnsemblMetazoa" id="ASTEI11331-PA"/>
    </source>
</evidence>
<dbReference type="GO" id="GO:0016787">
    <property type="term" value="F:hydrolase activity"/>
    <property type="evidence" value="ECO:0007669"/>
    <property type="project" value="UniProtKB-KW"/>
</dbReference>
<proteinExistence type="predicted"/>
<keyword evidence="1" id="KW-0548">Nucleotidyltransferase</keyword>
<keyword evidence="1" id="KW-0808">Transferase</keyword>
<dbReference type="PROSITE" id="PS50878">
    <property type="entry name" value="RT_POL"/>
    <property type="match status" value="1"/>
</dbReference>